<dbReference type="InterPro" id="IPR029052">
    <property type="entry name" value="Metallo-depent_PP-like"/>
</dbReference>
<dbReference type="EMBL" id="JABENB010000002">
    <property type="protein sequence ID" value="NNG40361.1"/>
    <property type="molecule type" value="Genomic_DNA"/>
</dbReference>
<evidence type="ECO:0000259" key="2">
    <source>
        <dbReference type="Pfam" id="PF12850"/>
    </source>
</evidence>
<dbReference type="Gene3D" id="3.60.21.10">
    <property type="match status" value="1"/>
</dbReference>
<dbReference type="SUPFAM" id="SSF56300">
    <property type="entry name" value="Metallo-dependent phosphatases"/>
    <property type="match status" value="1"/>
</dbReference>
<protein>
    <submittedName>
        <fullName evidence="3">Metallophosphoesterase family protein</fullName>
    </submittedName>
</protein>
<reference evidence="3 4" key="1">
    <citation type="submission" date="2020-05" db="EMBL/GenBank/DDBJ databases">
        <title>Flexivirga sp. ID2601S isolated from air conditioner.</title>
        <authorList>
            <person name="Kim D.H."/>
        </authorList>
    </citation>
    <scope>NUCLEOTIDE SEQUENCE [LARGE SCALE GENOMIC DNA]</scope>
    <source>
        <strain evidence="3 4">ID2601S</strain>
    </source>
</reference>
<evidence type="ECO:0000313" key="3">
    <source>
        <dbReference type="EMBL" id="NNG40361.1"/>
    </source>
</evidence>
<evidence type="ECO:0000313" key="4">
    <source>
        <dbReference type="Proteomes" id="UP000557772"/>
    </source>
</evidence>
<dbReference type="InterPro" id="IPR024654">
    <property type="entry name" value="Calcineurin-like_PHP_lpxH"/>
</dbReference>
<accession>A0A849ALX1</accession>
<dbReference type="Pfam" id="PF12850">
    <property type="entry name" value="Metallophos_2"/>
    <property type="match status" value="1"/>
</dbReference>
<dbReference type="Proteomes" id="UP000557772">
    <property type="component" value="Unassembled WGS sequence"/>
</dbReference>
<dbReference type="PANTHER" id="PTHR42850:SF2">
    <property type="entry name" value="BLL5683 PROTEIN"/>
    <property type="match status" value="1"/>
</dbReference>
<gene>
    <name evidence="3" type="ORF">HJ588_13910</name>
</gene>
<sequence length="258" mass="27337">MVDRIAVLSDTHGVEPCLRAVLAELEVQAADLVVVTGDLAAGPQPTQVLDALVALGERGVLVRGNADRDLVTIARGGTPPEGTTEVDWWAAGQLPSSYVELLGGLPHPVVLELAGVGAVMFCHGSPRDDDEVVLVDTRPARWAEVLADVPDEVRVVCCGHTHMPFARLVDRRWVVNSGSIGMHYGSTGIPWALLDAKGIQLRSAVIDPRAVAAHVIADSVFPGVTAWVEEYVLNPPSDVDAVLAFAGRDGRPADWNAS</sequence>
<organism evidence="3 4">
    <name type="scientific">Flexivirga aerilata</name>
    <dbReference type="NCBI Taxonomy" id="1656889"/>
    <lineage>
        <taxon>Bacteria</taxon>
        <taxon>Bacillati</taxon>
        <taxon>Actinomycetota</taxon>
        <taxon>Actinomycetes</taxon>
        <taxon>Micrococcales</taxon>
        <taxon>Dermacoccaceae</taxon>
        <taxon>Flexivirga</taxon>
    </lineage>
</organism>
<dbReference type="GO" id="GO:0005737">
    <property type="term" value="C:cytoplasm"/>
    <property type="evidence" value="ECO:0007669"/>
    <property type="project" value="TreeGrafter"/>
</dbReference>
<proteinExistence type="inferred from homology"/>
<keyword evidence="4" id="KW-1185">Reference proteome</keyword>
<name>A0A849ALX1_9MICO</name>
<dbReference type="InterPro" id="IPR050126">
    <property type="entry name" value="Ap4A_hydrolase"/>
</dbReference>
<dbReference type="GO" id="GO:0016791">
    <property type="term" value="F:phosphatase activity"/>
    <property type="evidence" value="ECO:0007669"/>
    <property type="project" value="TreeGrafter"/>
</dbReference>
<dbReference type="AlphaFoldDB" id="A0A849ALX1"/>
<comment type="caution">
    <text evidence="3">The sequence shown here is derived from an EMBL/GenBank/DDBJ whole genome shotgun (WGS) entry which is preliminary data.</text>
</comment>
<feature type="domain" description="Calcineurin-like phosphoesterase" evidence="2">
    <location>
        <begin position="4"/>
        <end position="196"/>
    </location>
</feature>
<evidence type="ECO:0000256" key="1">
    <source>
        <dbReference type="ARBA" id="ARBA00008950"/>
    </source>
</evidence>
<dbReference type="PANTHER" id="PTHR42850">
    <property type="entry name" value="METALLOPHOSPHOESTERASE"/>
    <property type="match status" value="1"/>
</dbReference>
<dbReference type="RefSeq" id="WP_171156551.1">
    <property type="nucleotide sequence ID" value="NZ_JABENB010000002.1"/>
</dbReference>
<comment type="similarity">
    <text evidence="1">Belongs to the metallophosphoesterase superfamily. YfcE family.</text>
</comment>